<dbReference type="InterPro" id="IPR022158">
    <property type="entry name" value="Inositol_phosphatase"/>
</dbReference>
<feature type="non-terminal residue" evidence="4">
    <location>
        <position position="1"/>
    </location>
</feature>
<evidence type="ECO:0000313" key="4">
    <source>
        <dbReference type="EMBL" id="MBN3282551.1"/>
    </source>
</evidence>
<dbReference type="SUPFAM" id="SSF48097">
    <property type="entry name" value="Regulator of G-protein signaling, RGS"/>
    <property type="match status" value="1"/>
</dbReference>
<dbReference type="SMART" id="SM00315">
    <property type="entry name" value="RGS"/>
    <property type="match status" value="1"/>
</dbReference>
<feature type="domain" description="RGS" evidence="2">
    <location>
        <begin position="198"/>
        <end position="311"/>
    </location>
</feature>
<dbReference type="InterPro" id="IPR046995">
    <property type="entry name" value="RGS10/12/14-like"/>
</dbReference>
<evidence type="ECO:0000259" key="2">
    <source>
        <dbReference type="PROSITE" id="PS50132"/>
    </source>
</evidence>
<protein>
    <submittedName>
        <fullName evidence="4">SAC2 phosphatase</fullName>
    </submittedName>
</protein>
<dbReference type="PROSITE" id="PS50132">
    <property type="entry name" value="RGS"/>
    <property type="match status" value="1"/>
</dbReference>
<evidence type="ECO:0000259" key="3">
    <source>
        <dbReference type="PROSITE" id="PS51791"/>
    </source>
</evidence>
<dbReference type="InterPro" id="IPR044926">
    <property type="entry name" value="RGS_subdomain_2"/>
</dbReference>
<dbReference type="InterPro" id="IPR034753">
    <property type="entry name" value="hSac2"/>
</dbReference>
<name>A0ABS2Y8G8_POLSP</name>
<dbReference type="Pfam" id="PF12456">
    <property type="entry name" value="hSac2"/>
    <property type="match status" value="1"/>
</dbReference>
<dbReference type="Pfam" id="PF00615">
    <property type="entry name" value="RGS"/>
    <property type="match status" value="1"/>
</dbReference>
<comment type="caution">
    <text evidence="4">The sequence shown here is derived from an EMBL/GenBank/DDBJ whole genome shotgun (WGS) entry which is preliminary data.</text>
</comment>
<proteinExistence type="predicted"/>
<dbReference type="Proteomes" id="UP001166093">
    <property type="component" value="Unassembled WGS sequence"/>
</dbReference>
<evidence type="ECO:0000313" key="5">
    <source>
        <dbReference type="Proteomes" id="UP001166093"/>
    </source>
</evidence>
<accession>A0ABS2Y8G8</accession>
<reference evidence="4" key="1">
    <citation type="journal article" date="2021" name="Cell">
        <title>Tracing the genetic footprints of vertebrate landing in non-teleost ray-finned fishes.</title>
        <authorList>
            <person name="Bi X."/>
            <person name="Wang K."/>
            <person name="Yang L."/>
            <person name="Pan H."/>
            <person name="Jiang H."/>
            <person name="Wei Q."/>
            <person name="Fang M."/>
            <person name="Yu H."/>
            <person name="Zhu C."/>
            <person name="Cai Y."/>
            <person name="He Y."/>
            <person name="Gan X."/>
            <person name="Zeng H."/>
            <person name="Yu D."/>
            <person name="Zhu Y."/>
            <person name="Jiang H."/>
            <person name="Qiu Q."/>
            <person name="Yang H."/>
            <person name="Zhang Y.E."/>
            <person name="Wang W."/>
            <person name="Zhu M."/>
            <person name="He S."/>
            <person name="Zhang G."/>
        </authorList>
    </citation>
    <scope>NUCLEOTIDE SEQUENCE</scope>
    <source>
        <strain evidence="4">Pddl_001</strain>
    </source>
</reference>
<keyword evidence="5" id="KW-1185">Reference proteome</keyword>
<dbReference type="InterPro" id="IPR024066">
    <property type="entry name" value="RGS_subdom1/3"/>
</dbReference>
<feature type="domain" description="HSac2" evidence="3">
    <location>
        <begin position="28"/>
        <end position="203"/>
    </location>
</feature>
<evidence type="ECO:0000256" key="1">
    <source>
        <dbReference type="ARBA" id="ARBA00022468"/>
    </source>
</evidence>
<feature type="non-terminal residue" evidence="4">
    <location>
        <position position="334"/>
    </location>
</feature>
<dbReference type="PANTHER" id="PTHR45945:SF3">
    <property type="entry name" value="REGULATOR OF G-PROTEIN SIGNALING LOCO"/>
    <property type="match status" value="1"/>
</dbReference>
<dbReference type="InterPro" id="IPR016137">
    <property type="entry name" value="RGS"/>
</dbReference>
<dbReference type="Gene3D" id="1.10.167.10">
    <property type="entry name" value="Regulator of G-protein Signalling 4, domain 2"/>
    <property type="match status" value="1"/>
</dbReference>
<dbReference type="EMBL" id="JAAWVQ010118858">
    <property type="protein sequence ID" value="MBN3282551.1"/>
    <property type="molecule type" value="Genomic_DNA"/>
</dbReference>
<dbReference type="PROSITE" id="PS51791">
    <property type="entry name" value="HSAC2"/>
    <property type="match status" value="1"/>
</dbReference>
<dbReference type="Gene3D" id="1.10.196.10">
    <property type="match status" value="1"/>
</dbReference>
<dbReference type="InterPro" id="IPR036305">
    <property type="entry name" value="RGS_sf"/>
</dbReference>
<dbReference type="PRINTS" id="PR01301">
    <property type="entry name" value="RGSPROTEIN"/>
</dbReference>
<dbReference type="PANTHER" id="PTHR45945">
    <property type="entry name" value="REGULATOR OF G-PROTEIN SIGNALING LOCO"/>
    <property type="match status" value="1"/>
</dbReference>
<keyword evidence="1" id="KW-0343">GTPase activation</keyword>
<gene>
    <name evidence="4" type="primary">Inpp5f</name>
    <name evidence="4" type="ORF">GTO93_0002338</name>
</gene>
<sequence length="334" mass="38962">MGISVTEDLYSVFTKEKEHEALQRDSQSNQQEQVSLLLQNYMRLLLPEEEKFHGGWALLDCDPSLIDATHKDVDVLLLLSNCAYYVAYYDDEADKVNQYQRLSLENLEKIEIGPEPTFFGKPKFSCMRLHYKHQETSGYFHTLRAVPHSPEEDGKDAEMNMVIDFLSYPYFFSEIQDNDVLASTSHHGATGTEKWSISLEHLLDDAEGVRRFREFLKSEFSEENVLFWIECEDFKKTQDIERLRDKAKHIYGTYLSSKSSTQVNVEGQSRLSESMLGQPHPLMFQKLQDQIFNLMKFDSYSRFLRSDIFMKSKRLEESGNEETVAKRASRIYNT</sequence>
<organism evidence="4 5">
    <name type="scientific">Polyodon spathula</name>
    <name type="common">North American paddlefish</name>
    <name type="synonym">Squalus spathula</name>
    <dbReference type="NCBI Taxonomy" id="7913"/>
    <lineage>
        <taxon>Eukaryota</taxon>
        <taxon>Metazoa</taxon>
        <taxon>Chordata</taxon>
        <taxon>Craniata</taxon>
        <taxon>Vertebrata</taxon>
        <taxon>Euteleostomi</taxon>
        <taxon>Actinopterygii</taxon>
        <taxon>Chondrostei</taxon>
        <taxon>Acipenseriformes</taxon>
        <taxon>Polyodontidae</taxon>
        <taxon>Polyodon</taxon>
    </lineage>
</organism>